<keyword evidence="2" id="KW-1185">Reference proteome</keyword>
<dbReference type="EMBL" id="NBSK02000005">
    <property type="protein sequence ID" value="KAJ0205380.1"/>
    <property type="molecule type" value="Genomic_DNA"/>
</dbReference>
<dbReference type="AlphaFoldDB" id="A0A9R1VIG1"/>
<comment type="caution">
    <text evidence="1">The sequence shown here is derived from an EMBL/GenBank/DDBJ whole genome shotgun (WGS) entry which is preliminary data.</text>
</comment>
<dbReference type="PANTHER" id="PTHR36713">
    <property type="entry name" value="OS09G0344700 PROTEIN"/>
    <property type="match status" value="1"/>
</dbReference>
<evidence type="ECO:0000313" key="2">
    <source>
        <dbReference type="Proteomes" id="UP000235145"/>
    </source>
</evidence>
<gene>
    <name evidence="1" type="ORF">LSAT_V11C500276620</name>
</gene>
<organism evidence="1 2">
    <name type="scientific">Lactuca sativa</name>
    <name type="common">Garden lettuce</name>
    <dbReference type="NCBI Taxonomy" id="4236"/>
    <lineage>
        <taxon>Eukaryota</taxon>
        <taxon>Viridiplantae</taxon>
        <taxon>Streptophyta</taxon>
        <taxon>Embryophyta</taxon>
        <taxon>Tracheophyta</taxon>
        <taxon>Spermatophyta</taxon>
        <taxon>Magnoliopsida</taxon>
        <taxon>eudicotyledons</taxon>
        <taxon>Gunneridae</taxon>
        <taxon>Pentapetalae</taxon>
        <taxon>asterids</taxon>
        <taxon>campanulids</taxon>
        <taxon>Asterales</taxon>
        <taxon>Asteraceae</taxon>
        <taxon>Cichorioideae</taxon>
        <taxon>Cichorieae</taxon>
        <taxon>Lactucinae</taxon>
        <taxon>Lactuca</taxon>
    </lineage>
</organism>
<dbReference type="PANTHER" id="PTHR36713:SF1">
    <property type="entry name" value="OS09G0344700 PROTEIN"/>
    <property type="match status" value="1"/>
</dbReference>
<reference evidence="1 2" key="1">
    <citation type="journal article" date="2017" name="Nat. Commun.">
        <title>Genome assembly with in vitro proximity ligation data and whole-genome triplication in lettuce.</title>
        <authorList>
            <person name="Reyes-Chin-Wo S."/>
            <person name="Wang Z."/>
            <person name="Yang X."/>
            <person name="Kozik A."/>
            <person name="Arikit S."/>
            <person name="Song C."/>
            <person name="Xia L."/>
            <person name="Froenicke L."/>
            <person name="Lavelle D.O."/>
            <person name="Truco M.J."/>
            <person name="Xia R."/>
            <person name="Zhu S."/>
            <person name="Xu C."/>
            <person name="Xu H."/>
            <person name="Xu X."/>
            <person name="Cox K."/>
            <person name="Korf I."/>
            <person name="Meyers B.C."/>
            <person name="Michelmore R.W."/>
        </authorList>
    </citation>
    <scope>NUCLEOTIDE SEQUENCE [LARGE SCALE GENOMIC DNA]</scope>
    <source>
        <strain evidence="2">cv. Salinas</strain>
        <tissue evidence="1">Seedlings</tissue>
    </source>
</reference>
<accession>A0A9R1VIG1</accession>
<dbReference type="Proteomes" id="UP000235145">
    <property type="component" value="Unassembled WGS sequence"/>
</dbReference>
<proteinExistence type="predicted"/>
<sequence length="116" mass="12548">MYAMISDFRDSTSKNLQMEATGEANIGSLLDKINPPLLEDVGLEDCALHPDSIQEAFLKAATAFRSHIFHDSDDESEGDCINIGSGTIETQIVMANLVVGNLEAHFSNNPLLTPVV</sequence>
<protein>
    <submittedName>
        <fullName evidence="1">Uncharacterized protein</fullName>
    </submittedName>
</protein>
<evidence type="ECO:0000313" key="1">
    <source>
        <dbReference type="EMBL" id="KAJ0205380.1"/>
    </source>
</evidence>
<name>A0A9R1VIG1_LACSA</name>